<accession>A0A0D7CJT9</accession>
<evidence type="ECO:0000313" key="3">
    <source>
        <dbReference type="EMBL" id="KIZ16130.1"/>
    </source>
</evidence>
<evidence type="ECO:0000256" key="2">
    <source>
        <dbReference type="SAM" id="SignalP"/>
    </source>
</evidence>
<feature type="signal peptide" evidence="2">
    <location>
        <begin position="1"/>
        <end position="21"/>
    </location>
</feature>
<comment type="caution">
    <text evidence="3">The sequence shown here is derived from an EMBL/GenBank/DDBJ whole genome shotgun (WGS) entry which is preliminary data.</text>
</comment>
<dbReference type="Proteomes" id="UP000032458">
    <property type="component" value="Unassembled WGS sequence"/>
</dbReference>
<reference evidence="3 4" key="1">
    <citation type="submission" date="2014-09" db="EMBL/GenBank/DDBJ databases">
        <title>Draft genome sequence of Streptomyces natalensis ATCC 27448, producer of the antifungal pimaricin.</title>
        <authorList>
            <person name="Mendes M.V."/>
            <person name="Beites T."/>
            <person name="Pires S."/>
            <person name="Santos C.L."/>
            <person name="Moradas-Ferreira P."/>
        </authorList>
    </citation>
    <scope>NUCLEOTIDE SEQUENCE [LARGE SCALE GENOMIC DNA]</scope>
    <source>
        <strain evidence="3 4">ATCC 27448</strain>
    </source>
</reference>
<dbReference type="PATRIC" id="fig|1240678.4.peg.4952"/>
<protein>
    <submittedName>
        <fullName evidence="3">Uncharacterized protein</fullName>
    </submittedName>
</protein>
<feature type="region of interest" description="Disordered" evidence="1">
    <location>
        <begin position="20"/>
        <end position="49"/>
    </location>
</feature>
<keyword evidence="2" id="KW-0732">Signal</keyword>
<name>A0A0D7CJT9_9ACTN</name>
<sequence length="141" mass="15111">MTAALAGLVLAATAATAPSYAADGQSPATSAPAAAHAKAPKDDGAKRLCHRVPRLERRIDRRITRFEGPVTRRGSIAFLERRIDNAKKAHHTAIATFLGDRLTARKEMLTVLKKKKPDLKEVAAWCKANNGGAKDTDKATS</sequence>
<evidence type="ECO:0000256" key="1">
    <source>
        <dbReference type="SAM" id="MobiDB-lite"/>
    </source>
</evidence>
<dbReference type="EMBL" id="JRKI01000029">
    <property type="protein sequence ID" value="KIZ16130.1"/>
    <property type="molecule type" value="Genomic_DNA"/>
</dbReference>
<gene>
    <name evidence="3" type="ORF">SNA_23255</name>
</gene>
<keyword evidence="4" id="KW-1185">Reference proteome</keyword>
<feature type="compositionally biased region" description="Low complexity" evidence="1">
    <location>
        <begin position="20"/>
        <end position="37"/>
    </location>
</feature>
<organism evidence="3 4">
    <name type="scientific">Streptomyces natalensis ATCC 27448</name>
    <dbReference type="NCBI Taxonomy" id="1240678"/>
    <lineage>
        <taxon>Bacteria</taxon>
        <taxon>Bacillati</taxon>
        <taxon>Actinomycetota</taxon>
        <taxon>Actinomycetes</taxon>
        <taxon>Kitasatosporales</taxon>
        <taxon>Streptomycetaceae</taxon>
        <taxon>Streptomyces</taxon>
    </lineage>
</organism>
<evidence type="ECO:0000313" key="4">
    <source>
        <dbReference type="Proteomes" id="UP000032458"/>
    </source>
</evidence>
<dbReference type="AlphaFoldDB" id="A0A0D7CJT9"/>
<proteinExistence type="predicted"/>
<feature type="chain" id="PRO_5002317590" evidence="2">
    <location>
        <begin position="22"/>
        <end position="141"/>
    </location>
</feature>